<evidence type="ECO:0000313" key="2">
    <source>
        <dbReference type="EMBL" id="HIZ34036.1"/>
    </source>
</evidence>
<comment type="caution">
    <text evidence="2">The sequence shown here is derived from an EMBL/GenBank/DDBJ whole genome shotgun (WGS) entry which is preliminary data.</text>
</comment>
<gene>
    <name evidence="2" type="ORF">H9814_10985</name>
</gene>
<reference evidence="2" key="2">
    <citation type="submission" date="2021-04" db="EMBL/GenBank/DDBJ databases">
        <authorList>
            <person name="Gilroy R."/>
        </authorList>
    </citation>
    <scope>NUCLEOTIDE SEQUENCE</scope>
    <source>
        <strain evidence="2">ChiHjej9B8-1298</strain>
    </source>
</reference>
<name>A0A9D2EB34_9BACE</name>
<sequence>MGMHFEFLFGLVPSADKGHVDPCGVNNLKEGFLNPQVLEICLRIAGAATRSNKRGITQEEFEDIKSREKKKLSGWTPQAAFGGTRRLNAEAIPNGLVMADLDHLTAPIRVYERSIRPLAEEGIVRLCHLTPSTASDRTTGGLRIIFRSPEGMDIEQAQAWLYGQLTDVPEECKDKCIKDLARISFFVPANYILYPTDGVDGLERVFADIKLSEAVPAKAPEAVQPPQQVAPAPEAVTAVADSSLPTSFRGIAYTDIVRGLLAALGGVPAPGERNTRLHRLAVHLRGITDNREDLLLHIIPSCGLSEAEMRDIVHSACKSSGAYYVTHLTQQVLYNLNPEAAMPAPPLPAKLPRLISLLLENTPELYRPAVAQAVCPALAAYLQVTFDYIDGREMEPALMHLTIAPTSVGKSCVKDVISHITARIRARSAVNRERDQQWKDRSASRSANERGPQRPKGLVMQYVRPDMTSAALIQRLHDAEGRFLFTQMDELDNLDKLKDQKFTVIKCAFDCADWGAERVGKESVSYTVPMRYNWVASTTPGGARKFFARNMTDGTVNRLNISTIPQPEIGAPIPRYGRYTEQWEARLAKYLDNLEAVTGHVRCPQALKLAEAIDRELKDLAIATDDRTFETLSFRANAIGYRKAMALWVANGRKWEKAIEDFIRWSVEYDLWCKYRFFGEAIHRAEEEDNACIGRRGPVNFLVELPHTFTVADFLAKSAQVGKATDVVHAKRLIQKWIDRKKVVRGAEQGTFVKV</sequence>
<evidence type="ECO:0008006" key="4">
    <source>
        <dbReference type="Google" id="ProtNLM"/>
    </source>
</evidence>
<proteinExistence type="predicted"/>
<dbReference type="EMBL" id="DXBX01000089">
    <property type="protein sequence ID" value="HIZ34036.1"/>
    <property type="molecule type" value="Genomic_DNA"/>
</dbReference>
<evidence type="ECO:0000313" key="3">
    <source>
        <dbReference type="Proteomes" id="UP000824028"/>
    </source>
</evidence>
<accession>A0A9D2EB34</accession>
<protein>
    <recommendedName>
        <fullName evidence="4">DUF3987 domain-containing protein</fullName>
    </recommendedName>
</protein>
<organism evidence="2 3">
    <name type="scientific">Candidatus Bacteroides merdigallinarum</name>
    <dbReference type="NCBI Taxonomy" id="2838473"/>
    <lineage>
        <taxon>Bacteria</taxon>
        <taxon>Pseudomonadati</taxon>
        <taxon>Bacteroidota</taxon>
        <taxon>Bacteroidia</taxon>
        <taxon>Bacteroidales</taxon>
        <taxon>Bacteroidaceae</taxon>
        <taxon>Bacteroides</taxon>
    </lineage>
</organism>
<dbReference type="AlphaFoldDB" id="A0A9D2EB34"/>
<evidence type="ECO:0000256" key="1">
    <source>
        <dbReference type="SAM" id="MobiDB-lite"/>
    </source>
</evidence>
<feature type="region of interest" description="Disordered" evidence="1">
    <location>
        <begin position="431"/>
        <end position="456"/>
    </location>
</feature>
<dbReference type="Proteomes" id="UP000824028">
    <property type="component" value="Unassembled WGS sequence"/>
</dbReference>
<reference evidence="2" key="1">
    <citation type="journal article" date="2021" name="PeerJ">
        <title>Extensive microbial diversity within the chicken gut microbiome revealed by metagenomics and culture.</title>
        <authorList>
            <person name="Gilroy R."/>
            <person name="Ravi A."/>
            <person name="Getino M."/>
            <person name="Pursley I."/>
            <person name="Horton D.L."/>
            <person name="Alikhan N.F."/>
            <person name="Baker D."/>
            <person name="Gharbi K."/>
            <person name="Hall N."/>
            <person name="Watson M."/>
            <person name="Adriaenssens E.M."/>
            <person name="Foster-Nyarko E."/>
            <person name="Jarju S."/>
            <person name="Secka A."/>
            <person name="Antonio M."/>
            <person name="Oren A."/>
            <person name="Chaudhuri R.R."/>
            <person name="La Ragione R."/>
            <person name="Hildebrand F."/>
            <person name="Pallen M.J."/>
        </authorList>
    </citation>
    <scope>NUCLEOTIDE SEQUENCE</scope>
    <source>
        <strain evidence="2">ChiHjej9B8-1298</strain>
    </source>
</reference>
<feature type="compositionally biased region" description="Basic and acidic residues" evidence="1">
    <location>
        <begin position="431"/>
        <end position="452"/>
    </location>
</feature>